<dbReference type="SUPFAM" id="SSF46548">
    <property type="entry name" value="alpha-helical ferredoxin"/>
    <property type="match status" value="1"/>
</dbReference>
<feature type="transmembrane region" description="Helical" evidence="1">
    <location>
        <begin position="26"/>
        <end position="46"/>
    </location>
</feature>
<dbReference type="PANTHER" id="PTHR42783:SF3">
    <property type="entry name" value="GLUTAMATE SYNTHASE [NADPH] SMALL CHAIN-RELATED"/>
    <property type="match status" value="1"/>
</dbReference>
<dbReference type="EC" id="1.4.1.13" evidence="3"/>
<dbReference type="PROSITE" id="PS00198">
    <property type="entry name" value="4FE4S_FER_1"/>
    <property type="match status" value="1"/>
</dbReference>
<evidence type="ECO:0000259" key="2">
    <source>
        <dbReference type="PROSITE" id="PS51379"/>
    </source>
</evidence>
<dbReference type="GO" id="GO:0004355">
    <property type="term" value="F:glutamate synthase (NADPH) activity"/>
    <property type="evidence" value="ECO:0007669"/>
    <property type="project" value="UniProtKB-EC"/>
</dbReference>
<dbReference type="AlphaFoldDB" id="A0A3B0XUE8"/>
<dbReference type="PROSITE" id="PS51379">
    <property type="entry name" value="4FE4S_FER_2"/>
    <property type="match status" value="3"/>
</dbReference>
<evidence type="ECO:0000313" key="3">
    <source>
        <dbReference type="EMBL" id="VAW67803.1"/>
    </source>
</evidence>
<dbReference type="Gene3D" id="3.50.50.60">
    <property type="entry name" value="FAD/NAD(P)-binding domain"/>
    <property type="match status" value="2"/>
</dbReference>
<dbReference type="Pfam" id="PF07992">
    <property type="entry name" value="Pyr_redox_2"/>
    <property type="match status" value="1"/>
</dbReference>
<feature type="transmembrane region" description="Helical" evidence="1">
    <location>
        <begin position="240"/>
        <end position="258"/>
    </location>
</feature>
<dbReference type="InterPro" id="IPR017900">
    <property type="entry name" value="4Fe4S_Fe_S_CS"/>
</dbReference>
<dbReference type="InterPro" id="IPR017896">
    <property type="entry name" value="4Fe4S_Fe-S-bd"/>
</dbReference>
<dbReference type="Gene3D" id="1.10.1060.10">
    <property type="entry name" value="Alpha-helical ferredoxin"/>
    <property type="match status" value="1"/>
</dbReference>
<dbReference type="InterPro" id="IPR036188">
    <property type="entry name" value="FAD/NAD-bd_sf"/>
</dbReference>
<sequence length="808" mass="90029">MATEHIITYQPRSKKGSQQNLMPSRYGLPVQVLSMLAFTLAFAGWLNESWLMWFENPIWLNRYTEYGIILGFGLWRIIAEKNTYTRKRLMILVFMVTIFWWLIPWLFPVYEPYVGFLWAQPVFPSLHVPGTITFFLILAAVFLFGRRIICGFNCPCVGIRETVGFAFRDRTLRSNWTWALRHSKWIFFSYYVGVMVVTQFPPNSWTVSFVGGFYLVVAMTYFGSFFLAPLVGNRFYCRYLCPYGATFGLLNHAGFYGIKMDTEKCIDCQRCEQVCDMGIPVWRQGKEAGRVTALEDCMGCARCVVSCPTDALEITDVRNVFKKSLVQNASYLLKRKPLTDLGRQEANGRSPYKRVGDWSEMTKQPSLTMIKEQASRCLNCGLPGCSNACPLNNRIPEWLEQVAVGNIQQAAEIAQSTNNMPEICGSVCPQHRLCEGACTKAKEPGGAVTIGAIERYLVNEALSNVRDNNGQTQNIIRSNGKQVAVIGAGPAGLACADELSKAGCEVTVFDKNNKIGGLMETGIPSFKLDKTFLSRRFEILQEQGIKFKLGQQINESELQQLNNYYDAIFLGTGAQASRDLLLPGQQLEGVTDALTYLQQVNLDKNNNLMAGKHVLVIGGGDSAMDCARSAIRQNAAQVTVVYRGNEQAMRATPKEKQAAWEEGVRLLLEYAPIQVIGDDHVTAVRFDKVVSGQEAIQCDAIIFAVGQVNKLQKWMTQLAIKTNEQGIIIVDNNGQTSNPKIYAGGDNTNGPDLVVTAISSGRIAAKGILKSFGPIEQIKTRFKQKTIINEPQSLSAMNFQTGENLSKK</sequence>
<dbReference type="PANTHER" id="PTHR42783">
    <property type="entry name" value="GLUTAMATE SYNTHASE [NADPH] SMALL CHAIN"/>
    <property type="match status" value="1"/>
</dbReference>
<organism evidence="3">
    <name type="scientific">hydrothermal vent metagenome</name>
    <dbReference type="NCBI Taxonomy" id="652676"/>
    <lineage>
        <taxon>unclassified sequences</taxon>
        <taxon>metagenomes</taxon>
        <taxon>ecological metagenomes</taxon>
    </lineage>
</organism>
<dbReference type="Pfam" id="PF13187">
    <property type="entry name" value="Fer4_9"/>
    <property type="match status" value="1"/>
</dbReference>
<keyword evidence="1" id="KW-1133">Transmembrane helix</keyword>
<dbReference type="PRINTS" id="PR00419">
    <property type="entry name" value="ADXRDTASE"/>
</dbReference>
<evidence type="ECO:0000256" key="1">
    <source>
        <dbReference type="SAM" id="Phobius"/>
    </source>
</evidence>
<dbReference type="InterPro" id="IPR009051">
    <property type="entry name" value="Helical_ferredxn"/>
</dbReference>
<feature type="transmembrane region" description="Helical" evidence="1">
    <location>
        <begin position="207"/>
        <end position="228"/>
    </location>
</feature>
<reference evidence="3" key="1">
    <citation type="submission" date="2018-06" db="EMBL/GenBank/DDBJ databases">
        <authorList>
            <person name="Zhirakovskaya E."/>
        </authorList>
    </citation>
    <scope>NUCLEOTIDE SEQUENCE</scope>
</reference>
<dbReference type="Pfam" id="PF14691">
    <property type="entry name" value="Fer4_20"/>
    <property type="match status" value="1"/>
</dbReference>
<gene>
    <name evidence="3" type="ORF">MNBD_GAMMA09-393</name>
</gene>
<feature type="transmembrane region" description="Helical" evidence="1">
    <location>
        <begin position="89"/>
        <end position="107"/>
    </location>
</feature>
<dbReference type="SUPFAM" id="SSF51971">
    <property type="entry name" value="Nucleotide-binding domain"/>
    <property type="match status" value="1"/>
</dbReference>
<dbReference type="EMBL" id="UOFI01000109">
    <property type="protein sequence ID" value="VAW67803.1"/>
    <property type="molecule type" value="Genomic_DNA"/>
</dbReference>
<keyword evidence="3" id="KW-0560">Oxidoreductase</keyword>
<dbReference type="InterPro" id="IPR028261">
    <property type="entry name" value="DPD_II"/>
</dbReference>
<proteinExistence type="predicted"/>
<dbReference type="Gene3D" id="3.30.70.20">
    <property type="match status" value="1"/>
</dbReference>
<keyword evidence="1" id="KW-0472">Membrane</keyword>
<feature type="domain" description="4Fe-4S ferredoxin-type" evidence="2">
    <location>
        <begin position="289"/>
        <end position="317"/>
    </location>
</feature>
<feature type="transmembrane region" description="Helical" evidence="1">
    <location>
        <begin position="127"/>
        <end position="145"/>
    </location>
</feature>
<feature type="domain" description="4Fe-4S ferredoxin-type" evidence="2">
    <location>
        <begin position="368"/>
        <end position="401"/>
    </location>
</feature>
<feature type="transmembrane region" description="Helical" evidence="1">
    <location>
        <begin position="58"/>
        <end position="77"/>
    </location>
</feature>
<name>A0A3B0XUE8_9ZZZZ</name>
<dbReference type="Pfam" id="PF12801">
    <property type="entry name" value="Fer4_5"/>
    <property type="match status" value="2"/>
</dbReference>
<dbReference type="GO" id="GO:0051536">
    <property type="term" value="F:iron-sulfur cluster binding"/>
    <property type="evidence" value="ECO:0007669"/>
    <property type="project" value="InterPro"/>
</dbReference>
<keyword evidence="1" id="KW-0812">Transmembrane</keyword>
<feature type="transmembrane region" description="Helical" evidence="1">
    <location>
        <begin position="185"/>
        <end position="201"/>
    </location>
</feature>
<protein>
    <submittedName>
        <fullName evidence="3">Glutamate synthase [NADPH] small chain</fullName>
        <ecNumber evidence="3">1.4.1.13</ecNumber>
    </submittedName>
</protein>
<dbReference type="InterPro" id="IPR023753">
    <property type="entry name" value="FAD/NAD-binding_dom"/>
</dbReference>
<dbReference type="SUPFAM" id="SSF54862">
    <property type="entry name" value="4Fe-4S ferredoxins"/>
    <property type="match status" value="1"/>
</dbReference>
<accession>A0A3B0XUE8</accession>
<feature type="domain" description="4Fe-4S ferredoxin-type" evidence="2">
    <location>
        <begin position="256"/>
        <end position="285"/>
    </location>
</feature>